<evidence type="ECO:0000313" key="1">
    <source>
        <dbReference type="EMBL" id="OLQ12534.1"/>
    </source>
</evidence>
<dbReference type="EMBL" id="LSRX01000042">
    <property type="protein sequence ID" value="OLQ12534.1"/>
    <property type="molecule type" value="Genomic_DNA"/>
</dbReference>
<reference evidence="1 2" key="1">
    <citation type="submission" date="2016-02" db="EMBL/GenBank/DDBJ databases">
        <title>Genome analysis of coral dinoflagellate symbionts highlights evolutionary adaptations to a symbiotic lifestyle.</title>
        <authorList>
            <person name="Aranda M."/>
            <person name="Li Y."/>
            <person name="Liew Y.J."/>
            <person name="Baumgarten S."/>
            <person name="Simakov O."/>
            <person name="Wilson M."/>
            <person name="Piel J."/>
            <person name="Ashoor H."/>
            <person name="Bougouffa S."/>
            <person name="Bajic V.B."/>
            <person name="Ryu T."/>
            <person name="Ravasi T."/>
            <person name="Bayer T."/>
            <person name="Micklem G."/>
            <person name="Kim H."/>
            <person name="Bhak J."/>
            <person name="Lajeunesse T.C."/>
            <person name="Voolstra C.R."/>
        </authorList>
    </citation>
    <scope>NUCLEOTIDE SEQUENCE [LARGE SCALE GENOMIC DNA]</scope>
    <source>
        <strain evidence="1 2">CCMP2467</strain>
    </source>
</reference>
<evidence type="ECO:0000313" key="2">
    <source>
        <dbReference type="Proteomes" id="UP000186817"/>
    </source>
</evidence>
<protein>
    <submittedName>
        <fullName evidence="1">Uncharacterized protein</fullName>
    </submittedName>
</protein>
<accession>A0A1Q9EYK5</accession>
<dbReference type="OrthoDB" id="449322at2759"/>
<comment type="caution">
    <text evidence="1">The sequence shown here is derived from an EMBL/GenBank/DDBJ whole genome shotgun (WGS) entry which is preliminary data.</text>
</comment>
<dbReference type="Proteomes" id="UP000186817">
    <property type="component" value="Unassembled WGS sequence"/>
</dbReference>
<name>A0A1Q9EYK5_SYMMI</name>
<proteinExistence type="predicted"/>
<keyword evidence="2" id="KW-1185">Reference proteome</keyword>
<organism evidence="1 2">
    <name type="scientific">Symbiodinium microadriaticum</name>
    <name type="common">Dinoflagellate</name>
    <name type="synonym">Zooxanthella microadriatica</name>
    <dbReference type="NCBI Taxonomy" id="2951"/>
    <lineage>
        <taxon>Eukaryota</taxon>
        <taxon>Sar</taxon>
        <taxon>Alveolata</taxon>
        <taxon>Dinophyceae</taxon>
        <taxon>Suessiales</taxon>
        <taxon>Symbiodiniaceae</taxon>
        <taxon>Symbiodinium</taxon>
    </lineage>
</organism>
<gene>
    <name evidence="1" type="ORF">AK812_SmicGene3610</name>
</gene>
<dbReference type="AlphaFoldDB" id="A0A1Q9EYK5"/>
<sequence>MREGKNDWLDEVPQSALGSEEALQVVKFAFSHQQNLREINCGSGSGVTISAERRTGVNRALRHLSNKLPGCCWTVGQTREERP</sequence>